<sequence length="106" mass="11034">MFKDGRQRLDDLAGVAGGAFSLLSGLRAEMEAMAKAQTEAIVRKLELARAEDLEAVMEVARRARTQAEALEIRVAALEAEIATLKGAASAATTAGLPGDGESHPGN</sequence>
<evidence type="ECO:0000313" key="3">
    <source>
        <dbReference type="Proteomes" id="UP000766336"/>
    </source>
</evidence>
<dbReference type="InterPro" id="IPR007475">
    <property type="entry name" value="UbiK"/>
</dbReference>
<evidence type="ECO:0000256" key="1">
    <source>
        <dbReference type="SAM" id="Coils"/>
    </source>
</evidence>
<dbReference type="Pfam" id="PF04380">
    <property type="entry name" value="BMFP"/>
    <property type="match status" value="1"/>
</dbReference>
<proteinExistence type="predicted"/>
<keyword evidence="1" id="KW-0175">Coiled coil</keyword>
<name>A0ABS5QD79_9PROT</name>
<feature type="coiled-coil region" evidence="1">
    <location>
        <begin position="50"/>
        <end position="87"/>
    </location>
</feature>
<organism evidence="2 3">
    <name type="scientific">Roseococcus pinisoli</name>
    <dbReference type="NCBI Taxonomy" id="2835040"/>
    <lineage>
        <taxon>Bacteria</taxon>
        <taxon>Pseudomonadati</taxon>
        <taxon>Pseudomonadota</taxon>
        <taxon>Alphaproteobacteria</taxon>
        <taxon>Acetobacterales</taxon>
        <taxon>Roseomonadaceae</taxon>
        <taxon>Roseococcus</taxon>
    </lineage>
</organism>
<reference evidence="2 3" key="1">
    <citation type="submission" date="2021-05" db="EMBL/GenBank/DDBJ databases">
        <title>Roseococcus sp. XZZS9, whole genome shotgun sequencing project.</title>
        <authorList>
            <person name="Zhao G."/>
            <person name="Shen L."/>
        </authorList>
    </citation>
    <scope>NUCLEOTIDE SEQUENCE [LARGE SCALE GENOMIC DNA]</scope>
    <source>
        <strain evidence="2 3">XZZS9</strain>
    </source>
</reference>
<keyword evidence="3" id="KW-1185">Reference proteome</keyword>
<gene>
    <name evidence="2" type="ORF">KHU32_11940</name>
</gene>
<comment type="caution">
    <text evidence="2">The sequence shown here is derived from an EMBL/GenBank/DDBJ whole genome shotgun (WGS) entry which is preliminary data.</text>
</comment>
<dbReference type="RefSeq" id="WP_213670311.1">
    <property type="nucleotide sequence ID" value="NZ_JAHCDA010000002.1"/>
</dbReference>
<evidence type="ECO:0000313" key="2">
    <source>
        <dbReference type="EMBL" id="MBS7811649.1"/>
    </source>
</evidence>
<dbReference type="EMBL" id="JAHCDA010000002">
    <property type="protein sequence ID" value="MBS7811649.1"/>
    <property type="molecule type" value="Genomic_DNA"/>
</dbReference>
<dbReference type="Proteomes" id="UP000766336">
    <property type="component" value="Unassembled WGS sequence"/>
</dbReference>
<protein>
    <submittedName>
        <fullName evidence="2">Accessory factor UbiK family protein</fullName>
    </submittedName>
</protein>
<accession>A0ABS5QD79</accession>